<keyword evidence="5" id="KW-0496">Mitochondrion</keyword>
<feature type="region of interest" description="Disordered" evidence="7">
    <location>
        <begin position="30"/>
        <end position="198"/>
    </location>
</feature>
<keyword evidence="6 8" id="KW-0472">Membrane</keyword>
<dbReference type="InterPro" id="IPR016024">
    <property type="entry name" value="ARM-type_fold"/>
</dbReference>
<sequence length="525" mass="57382">MAAKDISKIVLAGTAVCGILVLFYIYKRRSKSQEKDVSVTTKPSLEGKSTVKSDADVKKPDIKPDVPKTSPTPKPESKIPQKIPTKVQQTKPTETKQPASESKQPTASSPTKDVRAGGEPASKDATVIKEQTAVNQSSQAPKSEAQEIREEQAVTNEAPQQSSQNIPVVESKPPAEEEKSEPVKLNDASQAPAADLEQDTIKSQASIVLTPKPAEGTAPIQNGTESSQSTGSSSTVLDVEKITKAIQQAKNTPNSIDKESVETLVSLLKQKDRELLQAALDSIVRLGAFSQNQSLLRESGCIQEVTSLLQIHATTARLGVQTSQNLLGPINNVIINLCMDIQNQARLEVCIPVLIDLITYEQSPEDVQLMSLKSLTNLSTTPSYHEQYIPALPRLFHMMDGNNASIRLQAVKVLVNLSCNPEVLPDLLESKTPSSLFRYLEPQTDSILLLRVITLLVNMVSGVKEEKITKTRLPSENNPANPQSLYTTLFDPSNAEEIKRRVHGLCRHQTENVSKQAIRLFELIK</sequence>
<evidence type="ECO:0000313" key="10">
    <source>
        <dbReference type="EMBL" id="KAK6175328.1"/>
    </source>
</evidence>
<feature type="transmembrane region" description="Helical" evidence="8">
    <location>
        <begin position="6"/>
        <end position="26"/>
    </location>
</feature>
<dbReference type="GO" id="GO:0031966">
    <property type="term" value="C:mitochondrial membrane"/>
    <property type="evidence" value="ECO:0007669"/>
    <property type="project" value="UniProtKB-SubCell"/>
</dbReference>
<comment type="caution">
    <text evidence="10">The sequence shown here is derived from an EMBL/GenBank/DDBJ whole genome shotgun (WGS) entry which is preliminary data.</text>
</comment>
<dbReference type="SUPFAM" id="SSF48371">
    <property type="entry name" value="ARM repeat"/>
    <property type="match status" value="1"/>
</dbReference>
<dbReference type="PANTHER" id="PTHR15712">
    <property type="entry name" value="ARMADILLO REPEAT CONTAINING PROTEIN"/>
    <property type="match status" value="1"/>
</dbReference>
<keyword evidence="3 8" id="KW-0812">Transmembrane</keyword>
<proteinExistence type="predicted"/>
<feature type="compositionally biased region" description="Basic and acidic residues" evidence="7">
    <location>
        <begin position="49"/>
        <end position="66"/>
    </location>
</feature>
<keyword evidence="11" id="KW-1185">Reference proteome</keyword>
<gene>
    <name evidence="10" type="ORF">SNE40_013816</name>
</gene>
<evidence type="ECO:0000256" key="7">
    <source>
        <dbReference type="SAM" id="MobiDB-lite"/>
    </source>
</evidence>
<evidence type="ECO:0000313" key="11">
    <source>
        <dbReference type="Proteomes" id="UP001347796"/>
    </source>
</evidence>
<evidence type="ECO:0000256" key="4">
    <source>
        <dbReference type="ARBA" id="ARBA00022989"/>
    </source>
</evidence>
<feature type="region of interest" description="Disordered" evidence="7">
    <location>
        <begin position="212"/>
        <end position="234"/>
    </location>
</feature>
<feature type="compositionally biased region" description="Polar residues" evidence="7">
    <location>
        <begin position="132"/>
        <end position="141"/>
    </location>
</feature>
<evidence type="ECO:0000256" key="1">
    <source>
        <dbReference type="ARBA" id="ARBA00004167"/>
    </source>
</evidence>
<keyword evidence="4 8" id="KW-1133">Transmembrane helix</keyword>
<feature type="compositionally biased region" description="Low complexity" evidence="7">
    <location>
        <begin position="223"/>
        <end position="234"/>
    </location>
</feature>
<dbReference type="AlphaFoldDB" id="A0AAN8JK16"/>
<reference evidence="10 11" key="1">
    <citation type="submission" date="2024-01" db="EMBL/GenBank/DDBJ databases">
        <title>The genome of the rayed Mediterranean limpet Patella caerulea (Linnaeus, 1758).</title>
        <authorList>
            <person name="Anh-Thu Weber A."/>
            <person name="Halstead-Nussloch G."/>
        </authorList>
    </citation>
    <scope>NUCLEOTIDE SEQUENCE [LARGE SCALE GENOMIC DNA]</scope>
    <source>
        <strain evidence="10">AATW-2023a</strain>
        <tissue evidence="10">Whole specimen</tissue>
    </source>
</reference>
<feature type="domain" description="Armadillo repeat-containing" evidence="9">
    <location>
        <begin position="259"/>
        <end position="470"/>
    </location>
</feature>
<feature type="compositionally biased region" description="Polar residues" evidence="7">
    <location>
        <begin position="153"/>
        <end position="166"/>
    </location>
</feature>
<feature type="compositionally biased region" description="Basic and acidic residues" evidence="7">
    <location>
        <begin position="173"/>
        <end position="184"/>
    </location>
</feature>
<dbReference type="PANTHER" id="PTHR15712:SF23">
    <property type="entry name" value="ARMADILLO REPEAT CONTAINING 10"/>
    <property type="match status" value="1"/>
</dbReference>
<evidence type="ECO:0000256" key="2">
    <source>
        <dbReference type="ARBA" id="ARBA00004325"/>
    </source>
</evidence>
<feature type="compositionally biased region" description="Polar residues" evidence="7">
    <location>
        <begin position="86"/>
        <end position="111"/>
    </location>
</feature>
<dbReference type="InterPro" id="IPR011989">
    <property type="entry name" value="ARM-like"/>
</dbReference>
<accession>A0AAN8JK16</accession>
<comment type="subcellular location">
    <subcellularLocation>
        <location evidence="1">Membrane</location>
        <topology evidence="1">Single-pass membrane protein</topology>
    </subcellularLocation>
    <subcellularLocation>
        <location evidence="2">Mitochondrion membrane</location>
    </subcellularLocation>
</comment>
<dbReference type="Gene3D" id="1.25.10.10">
    <property type="entry name" value="Leucine-rich Repeat Variant"/>
    <property type="match status" value="1"/>
</dbReference>
<dbReference type="EMBL" id="JAZGQO010000010">
    <property type="protein sequence ID" value="KAK6175328.1"/>
    <property type="molecule type" value="Genomic_DNA"/>
</dbReference>
<dbReference type="Proteomes" id="UP001347796">
    <property type="component" value="Unassembled WGS sequence"/>
</dbReference>
<dbReference type="Pfam" id="PF04826">
    <property type="entry name" value="Arm_2"/>
    <property type="match status" value="1"/>
</dbReference>
<organism evidence="10 11">
    <name type="scientific">Patella caerulea</name>
    <name type="common">Rayed Mediterranean limpet</name>
    <dbReference type="NCBI Taxonomy" id="87958"/>
    <lineage>
        <taxon>Eukaryota</taxon>
        <taxon>Metazoa</taxon>
        <taxon>Spiralia</taxon>
        <taxon>Lophotrochozoa</taxon>
        <taxon>Mollusca</taxon>
        <taxon>Gastropoda</taxon>
        <taxon>Patellogastropoda</taxon>
        <taxon>Patelloidea</taxon>
        <taxon>Patellidae</taxon>
        <taxon>Patella</taxon>
    </lineage>
</organism>
<evidence type="ECO:0000256" key="8">
    <source>
        <dbReference type="SAM" id="Phobius"/>
    </source>
</evidence>
<name>A0AAN8JK16_PATCE</name>
<dbReference type="InterPro" id="IPR051303">
    <property type="entry name" value="Armcx_regulator"/>
</dbReference>
<protein>
    <recommendedName>
        <fullName evidence="9">Armadillo repeat-containing domain-containing protein</fullName>
    </recommendedName>
</protein>
<evidence type="ECO:0000259" key="9">
    <source>
        <dbReference type="Pfam" id="PF04826"/>
    </source>
</evidence>
<evidence type="ECO:0000256" key="5">
    <source>
        <dbReference type="ARBA" id="ARBA00023128"/>
    </source>
</evidence>
<evidence type="ECO:0000256" key="6">
    <source>
        <dbReference type="ARBA" id="ARBA00023136"/>
    </source>
</evidence>
<dbReference type="InterPro" id="IPR006911">
    <property type="entry name" value="ARM-rpt_dom"/>
</dbReference>
<evidence type="ECO:0000256" key="3">
    <source>
        <dbReference type="ARBA" id="ARBA00022692"/>
    </source>
</evidence>